<dbReference type="GO" id="GO:0043138">
    <property type="term" value="F:3'-5' DNA helicase activity"/>
    <property type="evidence" value="ECO:0007669"/>
    <property type="project" value="UniProtKB-EC"/>
</dbReference>
<dbReference type="FunFam" id="3.40.50.300:FF:000489">
    <property type="entry name" value="Primosome assembly protein PriA"/>
    <property type="match status" value="1"/>
</dbReference>
<keyword evidence="7" id="KW-0862">Zinc</keyword>
<comment type="catalytic activity">
    <reaction evidence="12">
        <text>ATP + H2O = ADP + phosphate + H(+)</text>
        <dbReference type="Rhea" id="RHEA:13065"/>
        <dbReference type="ChEBI" id="CHEBI:15377"/>
        <dbReference type="ChEBI" id="CHEBI:15378"/>
        <dbReference type="ChEBI" id="CHEBI:30616"/>
        <dbReference type="ChEBI" id="CHEBI:43474"/>
        <dbReference type="ChEBI" id="CHEBI:456216"/>
        <dbReference type="EC" id="5.6.2.4"/>
    </reaction>
</comment>
<dbReference type="GO" id="GO:0016787">
    <property type="term" value="F:hydrolase activity"/>
    <property type="evidence" value="ECO:0007669"/>
    <property type="project" value="UniProtKB-KW"/>
</dbReference>
<dbReference type="SMART" id="SM00487">
    <property type="entry name" value="DEXDc"/>
    <property type="match status" value="1"/>
</dbReference>
<dbReference type="InterPro" id="IPR027417">
    <property type="entry name" value="P-loop_NTPase"/>
</dbReference>
<organism evidence="15">
    <name type="scientific">hydrothermal vent metagenome</name>
    <dbReference type="NCBI Taxonomy" id="652676"/>
    <lineage>
        <taxon>unclassified sequences</taxon>
        <taxon>metagenomes</taxon>
        <taxon>ecological metagenomes</taxon>
    </lineage>
</organism>
<evidence type="ECO:0000259" key="13">
    <source>
        <dbReference type="PROSITE" id="PS51192"/>
    </source>
</evidence>
<evidence type="ECO:0000256" key="7">
    <source>
        <dbReference type="ARBA" id="ARBA00022833"/>
    </source>
</evidence>
<dbReference type="InterPro" id="IPR001650">
    <property type="entry name" value="Helicase_C-like"/>
</dbReference>
<evidence type="ECO:0000313" key="15">
    <source>
        <dbReference type="EMBL" id="CUV01498.1"/>
    </source>
</evidence>
<dbReference type="NCBIfam" id="TIGR00595">
    <property type="entry name" value="priA"/>
    <property type="match status" value="1"/>
</dbReference>
<evidence type="ECO:0000256" key="8">
    <source>
        <dbReference type="ARBA" id="ARBA00022840"/>
    </source>
</evidence>
<gene>
    <name evidence="15" type="ORF">MGWOODY_Clf1567</name>
</gene>
<dbReference type="GO" id="GO:0005524">
    <property type="term" value="F:ATP binding"/>
    <property type="evidence" value="ECO:0007669"/>
    <property type="project" value="UniProtKB-KW"/>
</dbReference>
<evidence type="ECO:0000256" key="11">
    <source>
        <dbReference type="ARBA" id="ARBA00034808"/>
    </source>
</evidence>
<accession>A0A160V791</accession>
<evidence type="ECO:0000256" key="1">
    <source>
        <dbReference type="ARBA" id="ARBA00022515"/>
    </source>
</evidence>
<keyword evidence="1" id="KW-0639">Primosome</keyword>
<dbReference type="GO" id="GO:0046872">
    <property type="term" value="F:metal ion binding"/>
    <property type="evidence" value="ECO:0007669"/>
    <property type="project" value="UniProtKB-KW"/>
</dbReference>
<dbReference type="EC" id="5.6.2.4" evidence="11"/>
<keyword evidence="5" id="KW-0378">Hydrolase</keyword>
<evidence type="ECO:0000256" key="9">
    <source>
        <dbReference type="ARBA" id="ARBA00023125"/>
    </source>
</evidence>
<dbReference type="InterPro" id="IPR011545">
    <property type="entry name" value="DEAD/DEAH_box_helicase_dom"/>
</dbReference>
<evidence type="ECO:0000256" key="6">
    <source>
        <dbReference type="ARBA" id="ARBA00022806"/>
    </source>
</evidence>
<feature type="domain" description="Helicase ATP-binding" evidence="13">
    <location>
        <begin position="291"/>
        <end position="458"/>
    </location>
</feature>
<dbReference type="GO" id="GO:1990077">
    <property type="term" value="C:primosome complex"/>
    <property type="evidence" value="ECO:0007669"/>
    <property type="project" value="UniProtKB-KW"/>
</dbReference>
<protein>
    <recommendedName>
        <fullName evidence="11">DNA 3'-5' helicase</fullName>
        <ecNumber evidence="11">5.6.2.4</ecNumber>
    </recommendedName>
</protein>
<keyword evidence="9" id="KW-0238">DNA-binding</keyword>
<dbReference type="Pfam" id="PF18074">
    <property type="entry name" value="PriA_C"/>
    <property type="match status" value="1"/>
</dbReference>
<dbReference type="PROSITE" id="PS51192">
    <property type="entry name" value="HELICASE_ATP_BIND_1"/>
    <property type="match status" value="1"/>
</dbReference>
<dbReference type="InterPro" id="IPR042115">
    <property type="entry name" value="PriA_3primeBD_sf"/>
</dbReference>
<dbReference type="InterPro" id="IPR014001">
    <property type="entry name" value="Helicase_ATP-bd"/>
</dbReference>
<evidence type="ECO:0000256" key="4">
    <source>
        <dbReference type="ARBA" id="ARBA00022741"/>
    </source>
</evidence>
<dbReference type="InterPro" id="IPR041236">
    <property type="entry name" value="PriA_C"/>
</dbReference>
<keyword evidence="8" id="KW-0067">ATP-binding</keyword>
<evidence type="ECO:0000259" key="14">
    <source>
        <dbReference type="PROSITE" id="PS51194"/>
    </source>
</evidence>
<reference evidence="15" key="1">
    <citation type="submission" date="2015-10" db="EMBL/GenBank/DDBJ databases">
        <authorList>
            <person name="Gilbert D.G."/>
        </authorList>
    </citation>
    <scope>NUCLEOTIDE SEQUENCE</scope>
</reference>
<dbReference type="Pfam" id="PF17764">
    <property type="entry name" value="PriA_3primeBD"/>
    <property type="match status" value="1"/>
</dbReference>
<feature type="domain" description="Helicase C-terminal" evidence="14">
    <location>
        <begin position="546"/>
        <end position="730"/>
    </location>
</feature>
<keyword evidence="4" id="KW-0547">Nucleotide-binding</keyword>
<dbReference type="AlphaFoldDB" id="A0A160V791"/>
<dbReference type="InterPro" id="IPR041222">
    <property type="entry name" value="PriA_3primeBD"/>
</dbReference>
<evidence type="ECO:0000256" key="5">
    <source>
        <dbReference type="ARBA" id="ARBA00022801"/>
    </source>
</evidence>
<dbReference type="Pfam" id="PF00271">
    <property type="entry name" value="Helicase_C"/>
    <property type="match status" value="1"/>
</dbReference>
<dbReference type="Gene3D" id="3.40.50.300">
    <property type="entry name" value="P-loop containing nucleotide triphosphate hydrolases"/>
    <property type="match status" value="2"/>
</dbReference>
<dbReference type="PROSITE" id="PS51194">
    <property type="entry name" value="HELICASE_CTER"/>
    <property type="match status" value="1"/>
</dbReference>
<dbReference type="GO" id="GO:0003677">
    <property type="term" value="F:DNA binding"/>
    <property type="evidence" value="ECO:0007669"/>
    <property type="project" value="UniProtKB-KW"/>
</dbReference>
<dbReference type="Gene3D" id="3.40.1440.60">
    <property type="entry name" value="PriA, 3(prime) DNA-binding domain"/>
    <property type="match status" value="1"/>
</dbReference>
<dbReference type="InterPro" id="IPR005259">
    <property type="entry name" value="PriA"/>
</dbReference>
<dbReference type="PANTHER" id="PTHR30580:SF0">
    <property type="entry name" value="PRIMOSOMAL PROTEIN N"/>
    <property type="match status" value="1"/>
</dbReference>
<dbReference type="SMART" id="SM00490">
    <property type="entry name" value="HELICc"/>
    <property type="match status" value="1"/>
</dbReference>
<keyword evidence="6 15" id="KW-0347">Helicase</keyword>
<dbReference type="EMBL" id="FAXA01000087">
    <property type="protein sequence ID" value="CUV01498.1"/>
    <property type="molecule type" value="Genomic_DNA"/>
</dbReference>
<name>A0A160V791_9ZZZZ</name>
<sequence length="812" mass="89670">MVSMRYAEVAVDAAVGHSRTFSYSVPPRFTVEPGQLVWVPFGRRVLQGLVVELVDMPNVPETRDILQPVEPSPLIGPEHIKLGRWISAHYRCSLFTAIAPLLPPGFEDNVRSRIAAVPDAVAKSDDVKPESIVVLIGLTQKKTGMDEAEFAKLLGVNGNREISRMVDKGLVRRNLSMPRPKVAPKYESFILRPPETPPKIYETEEPKLPARQEGLLAAVREQKAPYPTALANKEFGNGVGQALFGKGLVAMEWVRADATAIAKPSSEDGRHKHTLTVHQEEALAKISGAIEDPELKPGSFLLHGVTGSGKTEVYLRAIDQVVSQGRQAIFLVPEISLTPQTLERVNAWFPGRVAVMHSRLTSRQQFDQWWDIRAGKYDVVVGPRSSLFAPLGDLGLIVIDEEHEWTYKQVETHPLYHARTSALQLGRLTGSPVVMGSATPDVETYYAATRGWHTLLELPDRVSAGPDRVSRLAQVEVCDMRRELRDGNRSIFSRSLAQGLKECVANRHQAILFLNRRGASSIVQCRDCGHVVTCRSCSVSLTYHSNRDRLLCHCCNRRTRMPNTCESCRGAHIRQLGAGTQRVVEEVKELLPGVTVDRLDADATRSGQDTEDTMARLTSGDTQVLVGTQMVAKGLDIPNVTLVGVVLADIGIYLPDFRAGERAFGLLCQVAGRAGRGEDIGRVIVQTYNPNHYAIQAAAAQDYQALYQYEIESRRGTGNPPFNEMLHLVFQAPNDDQALGHATATRSTLTLRAEAQGLTDIEVIGPAPGIPSRIRGRYRWHLTLRGRRLLRFVEGMEFPQGCTVDVDPVHVL</sequence>
<dbReference type="GO" id="GO:0006270">
    <property type="term" value="P:DNA replication initiation"/>
    <property type="evidence" value="ECO:0007669"/>
    <property type="project" value="TreeGrafter"/>
</dbReference>
<dbReference type="PANTHER" id="PTHR30580">
    <property type="entry name" value="PRIMOSOMAL PROTEIN N"/>
    <property type="match status" value="1"/>
</dbReference>
<dbReference type="SUPFAM" id="SSF52540">
    <property type="entry name" value="P-loop containing nucleoside triphosphate hydrolases"/>
    <property type="match status" value="2"/>
</dbReference>
<dbReference type="Pfam" id="PF00270">
    <property type="entry name" value="DEAD"/>
    <property type="match status" value="1"/>
</dbReference>
<keyword evidence="2" id="KW-0235">DNA replication</keyword>
<keyword evidence="3" id="KW-0479">Metal-binding</keyword>
<dbReference type="GO" id="GO:0006310">
    <property type="term" value="P:DNA recombination"/>
    <property type="evidence" value="ECO:0007669"/>
    <property type="project" value="InterPro"/>
</dbReference>
<proteinExistence type="inferred from homology"/>
<evidence type="ECO:0000256" key="2">
    <source>
        <dbReference type="ARBA" id="ARBA00022705"/>
    </source>
</evidence>
<dbReference type="GO" id="GO:0006269">
    <property type="term" value="P:DNA replication, synthesis of primer"/>
    <property type="evidence" value="ECO:0007669"/>
    <property type="project" value="UniProtKB-KW"/>
</dbReference>
<evidence type="ECO:0000256" key="10">
    <source>
        <dbReference type="ARBA" id="ARBA00023235"/>
    </source>
</evidence>
<keyword evidence="10" id="KW-0413">Isomerase</keyword>
<evidence type="ECO:0000256" key="12">
    <source>
        <dbReference type="ARBA" id="ARBA00048988"/>
    </source>
</evidence>
<dbReference type="GO" id="GO:0006302">
    <property type="term" value="P:double-strand break repair"/>
    <property type="evidence" value="ECO:0007669"/>
    <property type="project" value="InterPro"/>
</dbReference>
<dbReference type="HAMAP" id="MF_00983">
    <property type="entry name" value="PriA"/>
    <property type="match status" value="1"/>
</dbReference>
<evidence type="ECO:0000256" key="3">
    <source>
        <dbReference type="ARBA" id="ARBA00022723"/>
    </source>
</evidence>